<dbReference type="Pfam" id="PF07714">
    <property type="entry name" value="PK_Tyr_Ser-Thr"/>
    <property type="match status" value="1"/>
</dbReference>
<sequence>MVHSSKNIVRFLGLTKERESETSYIMVLEYADRNNLRMFLQKSTNLEWDDKLRLSLDIAKGLSYLHLLNIAHRDLHSNNVVINQVHSCERPEYIAKIFDFGSAIMMDEDDVNDTTGVIGQIPFTDPKYLDDHRNYRKNLRSDIYSLGVIFWEISSCRSPFENFMPDSRGDFRDLRLTSEIISGLRERQVLRTPNDFVKLYVRCWDEDPSERPNIKIVIETLNTIITG</sequence>
<dbReference type="OrthoDB" id="6718656at2759"/>
<dbReference type="PIRSF" id="PIRSF000654">
    <property type="entry name" value="Integrin-linked_kinase"/>
    <property type="match status" value="1"/>
</dbReference>
<keyword evidence="3" id="KW-1185">Reference proteome</keyword>
<dbReference type="InterPro" id="IPR001245">
    <property type="entry name" value="Ser-Thr/Tyr_kinase_cat_dom"/>
</dbReference>
<evidence type="ECO:0000313" key="2">
    <source>
        <dbReference type="EMBL" id="RIA84486.1"/>
    </source>
</evidence>
<proteinExistence type="predicted"/>
<feature type="domain" description="Protein kinase" evidence="1">
    <location>
        <begin position="1"/>
        <end position="225"/>
    </location>
</feature>
<name>A0A397SIL6_9GLOM</name>
<evidence type="ECO:0000313" key="3">
    <source>
        <dbReference type="Proteomes" id="UP000265703"/>
    </source>
</evidence>
<dbReference type="Proteomes" id="UP000265703">
    <property type="component" value="Unassembled WGS sequence"/>
</dbReference>
<dbReference type="InterPro" id="IPR011009">
    <property type="entry name" value="Kinase-like_dom_sf"/>
</dbReference>
<dbReference type="GO" id="GO:0005524">
    <property type="term" value="F:ATP binding"/>
    <property type="evidence" value="ECO:0007669"/>
    <property type="project" value="InterPro"/>
</dbReference>
<gene>
    <name evidence="2" type="ORF">C1645_413229</name>
</gene>
<dbReference type="SUPFAM" id="SSF56112">
    <property type="entry name" value="Protein kinase-like (PK-like)"/>
    <property type="match status" value="1"/>
</dbReference>
<dbReference type="GO" id="GO:0004674">
    <property type="term" value="F:protein serine/threonine kinase activity"/>
    <property type="evidence" value="ECO:0007669"/>
    <property type="project" value="TreeGrafter"/>
</dbReference>
<reference evidence="2 3" key="1">
    <citation type="submission" date="2018-06" db="EMBL/GenBank/DDBJ databases">
        <title>Comparative genomics reveals the genomic features of Rhizophagus irregularis, R. cerebriforme, R. diaphanum and Gigaspora rosea, and their symbiotic lifestyle signature.</title>
        <authorList>
            <person name="Morin E."/>
            <person name="San Clemente H."/>
            <person name="Chen E.C.H."/>
            <person name="De La Providencia I."/>
            <person name="Hainaut M."/>
            <person name="Kuo A."/>
            <person name="Kohler A."/>
            <person name="Murat C."/>
            <person name="Tang N."/>
            <person name="Roy S."/>
            <person name="Loubradou J."/>
            <person name="Henrissat B."/>
            <person name="Grigoriev I.V."/>
            <person name="Corradi N."/>
            <person name="Roux C."/>
            <person name="Martin F.M."/>
        </authorList>
    </citation>
    <scope>NUCLEOTIDE SEQUENCE [LARGE SCALE GENOMIC DNA]</scope>
    <source>
        <strain evidence="2 3">DAOM 227022</strain>
    </source>
</reference>
<evidence type="ECO:0000259" key="1">
    <source>
        <dbReference type="PROSITE" id="PS50011"/>
    </source>
</evidence>
<keyword evidence="2" id="KW-0808">Transferase</keyword>
<dbReference type="PANTHER" id="PTHR44329">
    <property type="entry name" value="SERINE/THREONINE-PROTEIN KINASE TNNI3K-RELATED"/>
    <property type="match status" value="1"/>
</dbReference>
<dbReference type="InterPro" id="IPR051681">
    <property type="entry name" value="Ser/Thr_Kinases-Pseudokinases"/>
</dbReference>
<dbReference type="AlphaFoldDB" id="A0A397SIL6"/>
<accession>A0A397SIL6</accession>
<dbReference type="EMBL" id="QKYT01000488">
    <property type="protein sequence ID" value="RIA84486.1"/>
    <property type="molecule type" value="Genomic_DNA"/>
</dbReference>
<dbReference type="Gene3D" id="1.10.510.10">
    <property type="entry name" value="Transferase(Phosphotransferase) domain 1"/>
    <property type="match status" value="1"/>
</dbReference>
<comment type="caution">
    <text evidence="2">The sequence shown here is derived from an EMBL/GenBank/DDBJ whole genome shotgun (WGS) entry which is preliminary data.</text>
</comment>
<keyword evidence="2" id="KW-0418">Kinase</keyword>
<protein>
    <submittedName>
        <fullName evidence="2">Kinase-like domain-containing protein</fullName>
    </submittedName>
</protein>
<dbReference type="STRING" id="658196.A0A397SIL6"/>
<dbReference type="PROSITE" id="PS50011">
    <property type="entry name" value="PROTEIN_KINASE_DOM"/>
    <property type="match status" value="1"/>
</dbReference>
<dbReference type="InterPro" id="IPR000719">
    <property type="entry name" value="Prot_kinase_dom"/>
</dbReference>
<organism evidence="2 3">
    <name type="scientific">Glomus cerebriforme</name>
    <dbReference type="NCBI Taxonomy" id="658196"/>
    <lineage>
        <taxon>Eukaryota</taxon>
        <taxon>Fungi</taxon>
        <taxon>Fungi incertae sedis</taxon>
        <taxon>Mucoromycota</taxon>
        <taxon>Glomeromycotina</taxon>
        <taxon>Glomeromycetes</taxon>
        <taxon>Glomerales</taxon>
        <taxon>Glomeraceae</taxon>
        <taxon>Glomus</taxon>
    </lineage>
</organism>